<protein>
    <submittedName>
        <fullName evidence="2">Mor transcription activator family protein</fullName>
    </submittedName>
</protein>
<name>A0A1H9CJ13_9GAMM</name>
<feature type="domain" description="Mor transcription activator" evidence="1">
    <location>
        <begin position="37"/>
        <end position="103"/>
    </location>
</feature>
<dbReference type="Pfam" id="PF08765">
    <property type="entry name" value="Mor"/>
    <property type="match status" value="1"/>
</dbReference>
<proteinExistence type="predicted"/>
<dbReference type="Proteomes" id="UP000199496">
    <property type="component" value="Unassembled WGS sequence"/>
</dbReference>
<dbReference type="STRING" id="867345.SAMN05421693_11415"/>
<organism evidence="2 3">
    <name type="scientific">Ectothiorhodospira magna</name>
    <dbReference type="NCBI Taxonomy" id="867345"/>
    <lineage>
        <taxon>Bacteria</taxon>
        <taxon>Pseudomonadati</taxon>
        <taxon>Pseudomonadota</taxon>
        <taxon>Gammaproteobacteria</taxon>
        <taxon>Chromatiales</taxon>
        <taxon>Ectothiorhodospiraceae</taxon>
        <taxon>Ectothiorhodospira</taxon>
    </lineage>
</organism>
<dbReference type="Gene3D" id="1.10.10.60">
    <property type="entry name" value="Homeodomain-like"/>
    <property type="match status" value="1"/>
</dbReference>
<dbReference type="EMBL" id="FOFO01000014">
    <property type="protein sequence ID" value="SEQ01192.1"/>
    <property type="molecule type" value="Genomic_DNA"/>
</dbReference>
<dbReference type="InterPro" id="IPR014875">
    <property type="entry name" value="Mor_transcription_activator"/>
</dbReference>
<dbReference type="InterPro" id="IPR009057">
    <property type="entry name" value="Homeodomain-like_sf"/>
</dbReference>
<reference evidence="2 3" key="1">
    <citation type="submission" date="2016-10" db="EMBL/GenBank/DDBJ databases">
        <authorList>
            <person name="de Groot N.N."/>
        </authorList>
    </citation>
    <scope>NUCLEOTIDE SEQUENCE [LARGE SCALE GENOMIC DNA]</scope>
    <source>
        <strain evidence="2 3">B7-7</strain>
    </source>
</reference>
<evidence type="ECO:0000259" key="1">
    <source>
        <dbReference type="Pfam" id="PF08765"/>
    </source>
</evidence>
<evidence type="ECO:0000313" key="2">
    <source>
        <dbReference type="EMBL" id="SEQ01192.1"/>
    </source>
</evidence>
<keyword evidence="3" id="KW-1185">Reference proteome</keyword>
<dbReference type="AlphaFoldDB" id="A0A1H9CJ13"/>
<gene>
    <name evidence="2" type="ORF">SAMN05421693_11415</name>
</gene>
<accession>A0A1H9CJ13</accession>
<sequence length="107" mass="11528">MFREFRDTVGPALASKVQERFGGTTCRIPMTPTPSLVDALGSDDARQLCALAGGEAVAIPKGHHRRLAARNAQIREEAAAGARRNDLARAHGLTDRQIRRILRAGDG</sequence>
<dbReference type="SUPFAM" id="SSF46689">
    <property type="entry name" value="Homeodomain-like"/>
    <property type="match status" value="1"/>
</dbReference>
<evidence type="ECO:0000313" key="3">
    <source>
        <dbReference type="Proteomes" id="UP000199496"/>
    </source>
</evidence>